<dbReference type="GO" id="GO:0043565">
    <property type="term" value="F:sequence-specific DNA binding"/>
    <property type="evidence" value="ECO:0007669"/>
    <property type="project" value="InterPro"/>
</dbReference>
<organism evidence="3 4">
    <name type="scientific">Phaseolus coccineus</name>
    <name type="common">Scarlet runner bean</name>
    <name type="synonym">Phaseolus multiflorus</name>
    <dbReference type="NCBI Taxonomy" id="3886"/>
    <lineage>
        <taxon>Eukaryota</taxon>
        <taxon>Viridiplantae</taxon>
        <taxon>Streptophyta</taxon>
        <taxon>Embryophyta</taxon>
        <taxon>Tracheophyta</taxon>
        <taxon>Spermatophyta</taxon>
        <taxon>Magnoliopsida</taxon>
        <taxon>eudicotyledons</taxon>
        <taxon>Gunneridae</taxon>
        <taxon>Pentapetalae</taxon>
        <taxon>rosids</taxon>
        <taxon>fabids</taxon>
        <taxon>Fabales</taxon>
        <taxon>Fabaceae</taxon>
        <taxon>Papilionoideae</taxon>
        <taxon>50 kb inversion clade</taxon>
        <taxon>NPAAA clade</taxon>
        <taxon>indigoferoid/millettioid clade</taxon>
        <taxon>Phaseoleae</taxon>
        <taxon>Phaseolus</taxon>
    </lineage>
</organism>
<evidence type="ECO:0000313" key="3">
    <source>
        <dbReference type="EMBL" id="KAK7352941.1"/>
    </source>
</evidence>
<dbReference type="InterPro" id="IPR051886">
    <property type="entry name" value="Seed_Dev/Stress_Resp_Reg"/>
</dbReference>
<dbReference type="Pfam" id="PF14144">
    <property type="entry name" value="DOG1"/>
    <property type="match status" value="1"/>
</dbReference>
<dbReference type="PROSITE" id="PS51806">
    <property type="entry name" value="DOG1"/>
    <property type="match status" value="1"/>
</dbReference>
<dbReference type="Proteomes" id="UP001374584">
    <property type="component" value="Unassembled WGS sequence"/>
</dbReference>
<evidence type="ECO:0000259" key="2">
    <source>
        <dbReference type="PROSITE" id="PS51806"/>
    </source>
</evidence>
<keyword evidence="4" id="KW-1185">Reference proteome</keyword>
<proteinExistence type="predicted"/>
<dbReference type="InterPro" id="IPR025422">
    <property type="entry name" value="TGA_domain"/>
</dbReference>
<dbReference type="AlphaFoldDB" id="A0AAN9QZE9"/>
<gene>
    <name evidence="3" type="ORF">VNO80_18372</name>
</gene>
<accession>A0AAN9QZE9</accession>
<feature type="domain" description="DOG1" evidence="2">
    <location>
        <begin position="13"/>
        <end position="222"/>
    </location>
</feature>
<keyword evidence="1" id="KW-0175">Coiled coil</keyword>
<dbReference type="PANTHER" id="PTHR46354">
    <property type="entry name" value="DOG1 DOMAIN-CONTAINING PROTEIN"/>
    <property type="match status" value="1"/>
</dbReference>
<evidence type="ECO:0000313" key="4">
    <source>
        <dbReference type="Proteomes" id="UP001374584"/>
    </source>
</evidence>
<comment type="caution">
    <text evidence="3">The sequence shown here is derived from an EMBL/GenBank/DDBJ whole genome shotgun (WGS) entry which is preliminary data.</text>
</comment>
<dbReference type="EMBL" id="JAYMYR010000007">
    <property type="protein sequence ID" value="KAK7352941.1"/>
    <property type="molecule type" value="Genomic_DNA"/>
</dbReference>
<dbReference type="GO" id="GO:0006351">
    <property type="term" value="P:DNA-templated transcription"/>
    <property type="evidence" value="ECO:0007669"/>
    <property type="project" value="InterPro"/>
</dbReference>
<sequence>MSMFASTPKQNLQKSFETFYEGWLARHENLLQQLLSVSPDDAEQRMMIEQVLCHYQQFLEEKSNVANGDVFLLFSPPWLSAYERSLLWIGDYKPSLILRLADRAVNSFTPEQRDKMERVRDETKRAEREVSEAMASVQESMASPRMLALVRVVDGEITEQELALRGLKEALKKVSERGDALRASTMRKVVEILSPPQTVQLLAATMRFQMRVRKYGLHRDDVGPSG</sequence>
<reference evidence="3 4" key="1">
    <citation type="submission" date="2024-01" db="EMBL/GenBank/DDBJ databases">
        <title>The genomes of 5 underutilized Papilionoideae crops provide insights into root nodulation and disease resistanc.</title>
        <authorList>
            <person name="Jiang F."/>
        </authorList>
    </citation>
    <scope>NUCLEOTIDE SEQUENCE [LARGE SCALE GENOMIC DNA]</scope>
    <source>
        <strain evidence="3">JINMINGXINNONG_FW02</strain>
        <tissue evidence="3">Leaves</tissue>
    </source>
</reference>
<evidence type="ECO:0000256" key="1">
    <source>
        <dbReference type="SAM" id="Coils"/>
    </source>
</evidence>
<protein>
    <recommendedName>
        <fullName evidence="2">DOG1 domain-containing protein</fullName>
    </recommendedName>
</protein>
<feature type="coiled-coil region" evidence="1">
    <location>
        <begin position="116"/>
        <end position="177"/>
    </location>
</feature>
<name>A0AAN9QZE9_PHACN</name>
<dbReference type="PANTHER" id="PTHR46354:SF1">
    <property type="entry name" value="PROTEIN RESPONSE TO ABA AND SALT 1-RELATED"/>
    <property type="match status" value="1"/>
</dbReference>